<protein>
    <recommendedName>
        <fullName evidence="6">RNA polymerase sigma factor</fullName>
    </recommendedName>
</protein>
<dbReference type="SUPFAM" id="SSF88946">
    <property type="entry name" value="Sigma2 domain of RNA polymerase sigma factors"/>
    <property type="match status" value="1"/>
</dbReference>
<feature type="domain" description="RNA polymerase sigma-70 region 2" evidence="7">
    <location>
        <begin position="28"/>
        <end position="93"/>
    </location>
</feature>
<dbReference type="InterPro" id="IPR036388">
    <property type="entry name" value="WH-like_DNA-bd_sf"/>
</dbReference>
<sequence>MGVVRRAAPVAGPAPGALDTEVGLRRAYTAYGAELYRFALRQLGDEGAAQEVVQEVFLRAWRRADTYDPEIASLRSWLFSIARNAVVDEARRVAARPWRRTLTDAPQDSPTAPVTDGLDRAVVDTWVVEEALRRIRPEHRDAIAQTHLRGRPHAEVAAELGIPIGTLRSRIFYGLKALRLAMDEMGVER</sequence>
<dbReference type="CDD" id="cd06171">
    <property type="entry name" value="Sigma70_r4"/>
    <property type="match status" value="1"/>
</dbReference>
<keyword evidence="3 6" id="KW-0731">Sigma factor</keyword>
<dbReference type="InterPro" id="IPR013324">
    <property type="entry name" value="RNA_pol_sigma_r3/r4-like"/>
</dbReference>
<evidence type="ECO:0000256" key="1">
    <source>
        <dbReference type="ARBA" id="ARBA00010641"/>
    </source>
</evidence>
<dbReference type="OrthoDB" id="9811152at2"/>
<comment type="similarity">
    <text evidence="1 6">Belongs to the sigma-70 factor family. ECF subfamily.</text>
</comment>
<reference evidence="9 10" key="1">
    <citation type="submission" date="2016-10" db="EMBL/GenBank/DDBJ databases">
        <authorList>
            <person name="de Groot N.N."/>
        </authorList>
    </citation>
    <scope>NUCLEOTIDE SEQUENCE [LARGE SCALE GENOMIC DNA]</scope>
    <source>
        <strain evidence="9 10">CGMCC 4.3143</strain>
    </source>
</reference>
<dbReference type="STRING" id="366584.SAMN05216377_102257"/>
<accession>A0A1G7G8X1</accession>
<dbReference type="Gene3D" id="1.10.10.10">
    <property type="entry name" value="Winged helix-like DNA-binding domain superfamily/Winged helix DNA-binding domain"/>
    <property type="match status" value="1"/>
</dbReference>
<organism evidence="9 10">
    <name type="scientific">Pseudonocardia oroxyli</name>
    <dbReference type="NCBI Taxonomy" id="366584"/>
    <lineage>
        <taxon>Bacteria</taxon>
        <taxon>Bacillati</taxon>
        <taxon>Actinomycetota</taxon>
        <taxon>Actinomycetes</taxon>
        <taxon>Pseudonocardiales</taxon>
        <taxon>Pseudonocardiaceae</taxon>
        <taxon>Pseudonocardia</taxon>
    </lineage>
</organism>
<dbReference type="GO" id="GO:0003677">
    <property type="term" value="F:DNA binding"/>
    <property type="evidence" value="ECO:0007669"/>
    <property type="project" value="UniProtKB-KW"/>
</dbReference>
<proteinExistence type="inferred from homology"/>
<evidence type="ECO:0000256" key="4">
    <source>
        <dbReference type="ARBA" id="ARBA00023125"/>
    </source>
</evidence>
<name>A0A1G7G8X1_PSEOR</name>
<feature type="domain" description="RNA polymerase sigma-70 region 4" evidence="8">
    <location>
        <begin position="131"/>
        <end position="179"/>
    </location>
</feature>
<dbReference type="PANTHER" id="PTHR43133">
    <property type="entry name" value="RNA POLYMERASE ECF-TYPE SIGMA FACTO"/>
    <property type="match status" value="1"/>
</dbReference>
<keyword evidence="10" id="KW-1185">Reference proteome</keyword>
<dbReference type="Proteomes" id="UP000198967">
    <property type="component" value="Unassembled WGS sequence"/>
</dbReference>
<keyword evidence="5 6" id="KW-0804">Transcription</keyword>
<dbReference type="InterPro" id="IPR000838">
    <property type="entry name" value="RNA_pol_sigma70_ECF_CS"/>
</dbReference>
<dbReference type="GO" id="GO:0016987">
    <property type="term" value="F:sigma factor activity"/>
    <property type="evidence" value="ECO:0007669"/>
    <property type="project" value="UniProtKB-KW"/>
</dbReference>
<keyword evidence="2 6" id="KW-0805">Transcription regulation</keyword>
<dbReference type="SUPFAM" id="SSF88659">
    <property type="entry name" value="Sigma3 and sigma4 domains of RNA polymerase sigma factors"/>
    <property type="match status" value="1"/>
</dbReference>
<evidence type="ECO:0000313" key="9">
    <source>
        <dbReference type="EMBL" id="SDE84489.1"/>
    </source>
</evidence>
<dbReference type="GO" id="GO:0006352">
    <property type="term" value="P:DNA-templated transcription initiation"/>
    <property type="evidence" value="ECO:0007669"/>
    <property type="project" value="InterPro"/>
</dbReference>
<evidence type="ECO:0000313" key="10">
    <source>
        <dbReference type="Proteomes" id="UP000198967"/>
    </source>
</evidence>
<dbReference type="AlphaFoldDB" id="A0A1G7G8X1"/>
<evidence type="ECO:0000256" key="2">
    <source>
        <dbReference type="ARBA" id="ARBA00023015"/>
    </source>
</evidence>
<keyword evidence="4 6" id="KW-0238">DNA-binding</keyword>
<dbReference type="Gene3D" id="1.10.1740.10">
    <property type="match status" value="1"/>
</dbReference>
<evidence type="ECO:0000259" key="7">
    <source>
        <dbReference type="Pfam" id="PF04542"/>
    </source>
</evidence>
<dbReference type="PROSITE" id="PS01063">
    <property type="entry name" value="SIGMA70_ECF"/>
    <property type="match status" value="1"/>
</dbReference>
<evidence type="ECO:0000259" key="8">
    <source>
        <dbReference type="Pfam" id="PF04545"/>
    </source>
</evidence>
<gene>
    <name evidence="9" type="ORF">SAMN05216377_102257</name>
</gene>
<evidence type="ECO:0000256" key="5">
    <source>
        <dbReference type="ARBA" id="ARBA00023163"/>
    </source>
</evidence>
<dbReference type="NCBIfam" id="TIGR02937">
    <property type="entry name" value="sigma70-ECF"/>
    <property type="match status" value="1"/>
</dbReference>
<evidence type="ECO:0000256" key="6">
    <source>
        <dbReference type="RuleBase" id="RU000716"/>
    </source>
</evidence>
<dbReference type="PANTHER" id="PTHR43133:SF62">
    <property type="entry name" value="RNA POLYMERASE SIGMA FACTOR SIGZ"/>
    <property type="match status" value="1"/>
</dbReference>
<dbReference type="InterPro" id="IPR014284">
    <property type="entry name" value="RNA_pol_sigma-70_dom"/>
</dbReference>
<evidence type="ECO:0000256" key="3">
    <source>
        <dbReference type="ARBA" id="ARBA00023082"/>
    </source>
</evidence>
<dbReference type="InterPro" id="IPR007627">
    <property type="entry name" value="RNA_pol_sigma70_r2"/>
</dbReference>
<dbReference type="InterPro" id="IPR013325">
    <property type="entry name" value="RNA_pol_sigma_r2"/>
</dbReference>
<dbReference type="Pfam" id="PF04542">
    <property type="entry name" value="Sigma70_r2"/>
    <property type="match status" value="1"/>
</dbReference>
<dbReference type="Pfam" id="PF04545">
    <property type="entry name" value="Sigma70_r4"/>
    <property type="match status" value="1"/>
</dbReference>
<dbReference type="InterPro" id="IPR007630">
    <property type="entry name" value="RNA_pol_sigma70_r4"/>
</dbReference>
<dbReference type="RefSeq" id="WP_093077451.1">
    <property type="nucleotide sequence ID" value="NZ_FNBE01000002.1"/>
</dbReference>
<dbReference type="InterPro" id="IPR039425">
    <property type="entry name" value="RNA_pol_sigma-70-like"/>
</dbReference>
<dbReference type="EMBL" id="FNBE01000002">
    <property type="protein sequence ID" value="SDE84489.1"/>
    <property type="molecule type" value="Genomic_DNA"/>
</dbReference>